<evidence type="ECO:0000313" key="2">
    <source>
        <dbReference type="EMBL" id="CAF4871845.1"/>
    </source>
</evidence>
<organism evidence="2 3">
    <name type="scientific">Rotaria magnacalcarata</name>
    <dbReference type="NCBI Taxonomy" id="392030"/>
    <lineage>
        <taxon>Eukaryota</taxon>
        <taxon>Metazoa</taxon>
        <taxon>Spiralia</taxon>
        <taxon>Gnathifera</taxon>
        <taxon>Rotifera</taxon>
        <taxon>Eurotatoria</taxon>
        <taxon>Bdelloidea</taxon>
        <taxon>Philodinida</taxon>
        <taxon>Philodinidae</taxon>
        <taxon>Rotaria</taxon>
    </lineage>
</organism>
<feature type="region of interest" description="Disordered" evidence="1">
    <location>
        <begin position="49"/>
        <end position="72"/>
    </location>
</feature>
<comment type="caution">
    <text evidence="2">The sequence shown here is derived from an EMBL/GenBank/DDBJ whole genome shotgun (WGS) entry which is preliminary data.</text>
</comment>
<evidence type="ECO:0000256" key="1">
    <source>
        <dbReference type="SAM" id="MobiDB-lite"/>
    </source>
</evidence>
<dbReference type="AlphaFoldDB" id="A0A8S3BXW9"/>
<dbReference type="Proteomes" id="UP000681720">
    <property type="component" value="Unassembled WGS sequence"/>
</dbReference>
<proteinExistence type="predicted"/>
<name>A0A8S3BXW9_9BILA</name>
<feature type="compositionally biased region" description="Polar residues" evidence="1">
    <location>
        <begin position="53"/>
        <end position="72"/>
    </location>
</feature>
<feature type="non-terminal residue" evidence="2">
    <location>
        <position position="1"/>
    </location>
</feature>
<sequence length="72" mass="8417">KKTHTTSNPSNNKSEVENVFDLVAKLYHLQQVEELKEKQSTMNENREHVVNIPSHTNSSTTMQQQRKIINQR</sequence>
<protein>
    <submittedName>
        <fullName evidence="2">Uncharacterized protein</fullName>
    </submittedName>
</protein>
<accession>A0A8S3BXW9</accession>
<gene>
    <name evidence="2" type="ORF">GIL414_LOCUS50422</name>
</gene>
<evidence type="ECO:0000313" key="3">
    <source>
        <dbReference type="Proteomes" id="UP000681720"/>
    </source>
</evidence>
<reference evidence="2" key="1">
    <citation type="submission" date="2021-02" db="EMBL/GenBank/DDBJ databases">
        <authorList>
            <person name="Nowell W R."/>
        </authorList>
    </citation>
    <scope>NUCLEOTIDE SEQUENCE</scope>
</reference>
<dbReference type="EMBL" id="CAJOBJ010168004">
    <property type="protein sequence ID" value="CAF4871845.1"/>
    <property type="molecule type" value="Genomic_DNA"/>
</dbReference>